<feature type="domain" description="DUF6779" evidence="4">
    <location>
        <begin position="45"/>
        <end position="138"/>
    </location>
</feature>
<dbReference type="Pfam" id="PF20570">
    <property type="entry name" value="DUF6779"/>
    <property type="match status" value="1"/>
</dbReference>
<keyword evidence="3" id="KW-1133">Transmembrane helix</keyword>
<dbReference type="RefSeq" id="WP_092195372.1">
    <property type="nucleotide sequence ID" value="NZ_FOND01000002.1"/>
</dbReference>
<feature type="compositionally biased region" description="Basic and acidic residues" evidence="2">
    <location>
        <begin position="438"/>
        <end position="447"/>
    </location>
</feature>
<keyword evidence="3" id="KW-0812">Transmembrane</keyword>
<keyword evidence="6" id="KW-1185">Reference proteome</keyword>
<evidence type="ECO:0000313" key="5">
    <source>
        <dbReference type="EMBL" id="SFE11484.1"/>
    </source>
</evidence>
<gene>
    <name evidence="5" type="ORF">SAMN05216574_102190</name>
</gene>
<feature type="compositionally biased region" description="Basic and acidic residues" evidence="2">
    <location>
        <begin position="375"/>
        <end position="384"/>
    </location>
</feature>
<dbReference type="EMBL" id="FOND01000002">
    <property type="protein sequence ID" value="SFE11484.1"/>
    <property type="molecule type" value="Genomic_DNA"/>
</dbReference>
<feature type="compositionally biased region" description="Pro residues" evidence="2">
    <location>
        <begin position="269"/>
        <end position="287"/>
    </location>
</feature>
<dbReference type="Proteomes" id="UP000198589">
    <property type="component" value="Unassembled WGS sequence"/>
</dbReference>
<evidence type="ECO:0000256" key="1">
    <source>
        <dbReference type="SAM" id="Coils"/>
    </source>
</evidence>
<name>A0A1I1XW08_9ACTN</name>
<dbReference type="STRING" id="1798228.SAMN05216574_102190"/>
<proteinExistence type="predicted"/>
<evidence type="ECO:0000259" key="4">
    <source>
        <dbReference type="Pfam" id="PF20570"/>
    </source>
</evidence>
<dbReference type="InterPro" id="IPR046706">
    <property type="entry name" value="DUF6779"/>
</dbReference>
<dbReference type="AlphaFoldDB" id="A0A1I1XW08"/>
<dbReference type="OrthoDB" id="5197180at2"/>
<feature type="transmembrane region" description="Helical" evidence="3">
    <location>
        <begin position="20"/>
        <end position="38"/>
    </location>
</feature>
<accession>A0A1I1XW08</accession>
<feature type="coiled-coil region" evidence="1">
    <location>
        <begin position="171"/>
        <end position="198"/>
    </location>
</feature>
<feature type="compositionally biased region" description="Pro residues" evidence="2">
    <location>
        <begin position="403"/>
        <end position="416"/>
    </location>
</feature>
<protein>
    <recommendedName>
        <fullName evidence="4">DUF6779 domain-containing protein</fullName>
    </recommendedName>
</protein>
<reference evidence="6" key="1">
    <citation type="submission" date="2016-10" db="EMBL/GenBank/DDBJ databases">
        <authorList>
            <person name="Varghese N."/>
            <person name="Submissions S."/>
        </authorList>
    </citation>
    <scope>NUCLEOTIDE SEQUENCE [LARGE SCALE GENOMIC DNA]</scope>
    <source>
        <strain evidence="6">DSM 46838</strain>
    </source>
</reference>
<sequence length="535" mass="58192">MPLREDDVAARTGVPPRRILLQAGGFVLALAATLAVFLTDNPQVLRLAVVGVAWAFVLATVAASSRSADRAAARAREDRLRQAYEHELDLEAAGRREHELELEAELRREAQESMRAELDALRHELAGLTGLRDEVARVAGLRTDLAALSALRDEVARVAALRDDVAALTGLRQELGQLAELRDDMGRLRQELTEQLSSEMLVERIVMRTQASRLTSDVQDAPGRALDAGRWNEESPPRELTGGWPAVRLDEPRETRQFEQVRVERTVRPPLPPLPVPPVARPVPAPSWRPSWESGPDRAREAPGTSAWGSLPSPSRETPAASAWESPATSSWEPPATSAWEPVRPPEAWSGPAEHRWAPAPLDEDTPLWSATAHDTAENTRHDAAPPTTSFPLAAPAAGNRPAPVPPASTPEPLPSPLEWLAARSMIDAEPTSSRPEVPPRRRRGDEPVGDPAVARTTQRPAVRADPPVRIDDRGGYRVAVPAEPPAGPPPAQEKRLADILAENGVSPATGGRRRRRYRDDDESDDVLARVLGNG</sequence>
<evidence type="ECO:0000313" key="6">
    <source>
        <dbReference type="Proteomes" id="UP000198589"/>
    </source>
</evidence>
<organism evidence="5 6">
    <name type="scientific">Blastococcus tunisiensis</name>
    <dbReference type="NCBI Taxonomy" id="1798228"/>
    <lineage>
        <taxon>Bacteria</taxon>
        <taxon>Bacillati</taxon>
        <taxon>Actinomycetota</taxon>
        <taxon>Actinomycetes</taxon>
        <taxon>Geodermatophilales</taxon>
        <taxon>Geodermatophilaceae</taxon>
        <taxon>Blastococcus</taxon>
    </lineage>
</organism>
<keyword evidence="3" id="KW-0472">Membrane</keyword>
<keyword evidence="1" id="KW-0175">Coiled coil</keyword>
<evidence type="ECO:0000256" key="2">
    <source>
        <dbReference type="SAM" id="MobiDB-lite"/>
    </source>
</evidence>
<feature type="region of interest" description="Disordered" evidence="2">
    <location>
        <begin position="502"/>
        <end position="535"/>
    </location>
</feature>
<feature type="transmembrane region" description="Helical" evidence="3">
    <location>
        <begin position="44"/>
        <end position="64"/>
    </location>
</feature>
<evidence type="ECO:0000256" key="3">
    <source>
        <dbReference type="SAM" id="Phobius"/>
    </source>
</evidence>
<feature type="region of interest" description="Disordered" evidence="2">
    <location>
        <begin position="268"/>
        <end position="476"/>
    </location>
</feature>
<feature type="compositionally biased region" description="Basic and acidic residues" evidence="2">
    <location>
        <begin position="467"/>
        <end position="476"/>
    </location>
</feature>